<proteinExistence type="predicted"/>
<reference evidence="2 3" key="1">
    <citation type="submission" date="2021-06" db="EMBL/GenBank/DDBJ databases">
        <title>Actinomycetes sequencing.</title>
        <authorList>
            <person name="Shan Q."/>
        </authorList>
    </citation>
    <scope>NUCLEOTIDE SEQUENCE [LARGE SCALE GENOMIC DNA]</scope>
    <source>
        <strain evidence="2 3">NEAU-G5</strain>
    </source>
</reference>
<gene>
    <name evidence="2" type="ORF">KO481_30215</name>
</gene>
<dbReference type="RefSeq" id="WP_215921806.1">
    <property type="nucleotide sequence ID" value="NZ_JAHKNI010000012.1"/>
</dbReference>
<dbReference type="InterPro" id="IPR013100">
    <property type="entry name" value="LEH"/>
</dbReference>
<comment type="caution">
    <text evidence="2">The sequence shown here is derived from an EMBL/GenBank/DDBJ whole genome shotgun (WGS) entry which is preliminary data.</text>
</comment>
<dbReference type="InterPro" id="IPR032710">
    <property type="entry name" value="NTF2-like_dom_sf"/>
</dbReference>
<dbReference type="Pfam" id="PF07858">
    <property type="entry name" value="LEH"/>
    <property type="match status" value="1"/>
</dbReference>
<dbReference type="Proteomes" id="UP000733379">
    <property type="component" value="Unassembled WGS sequence"/>
</dbReference>
<name>A0ABS6B634_9NOCA</name>
<dbReference type="Gene3D" id="3.10.450.50">
    <property type="match status" value="1"/>
</dbReference>
<evidence type="ECO:0000313" key="2">
    <source>
        <dbReference type="EMBL" id="MBU3065787.1"/>
    </source>
</evidence>
<dbReference type="SUPFAM" id="SSF54427">
    <property type="entry name" value="NTF2-like"/>
    <property type="match status" value="1"/>
</dbReference>
<feature type="domain" description="Limonene-1,2-epoxide hydrolase" evidence="1">
    <location>
        <begin position="3"/>
        <end position="122"/>
    </location>
</feature>
<keyword evidence="3" id="KW-1185">Reference proteome</keyword>
<organism evidence="2 3">
    <name type="scientific">Nocardia albiluteola</name>
    <dbReference type="NCBI Taxonomy" id="2842303"/>
    <lineage>
        <taxon>Bacteria</taxon>
        <taxon>Bacillati</taxon>
        <taxon>Actinomycetota</taxon>
        <taxon>Actinomycetes</taxon>
        <taxon>Mycobacteriales</taxon>
        <taxon>Nocardiaceae</taxon>
        <taxon>Nocardia</taxon>
    </lineage>
</organism>
<sequence>MDSPIEVVRRFCAAWSDDAGVGDLAAFFTDDAVYHNIPMAPVIGREAIADNIASFIRPGAPGIMGIDFRIVNIAASGPVVMTERVDVFTLPDRSFELPVMGTFEVRDGRITAWRDYFDLNQFTSRMG</sequence>
<evidence type="ECO:0000259" key="1">
    <source>
        <dbReference type="Pfam" id="PF07858"/>
    </source>
</evidence>
<protein>
    <submittedName>
        <fullName evidence="2">Nuclear transport factor 2 family protein</fullName>
    </submittedName>
</protein>
<dbReference type="EMBL" id="JAHKNI010000012">
    <property type="protein sequence ID" value="MBU3065787.1"/>
    <property type="molecule type" value="Genomic_DNA"/>
</dbReference>
<accession>A0ABS6B634</accession>
<evidence type="ECO:0000313" key="3">
    <source>
        <dbReference type="Proteomes" id="UP000733379"/>
    </source>
</evidence>